<dbReference type="EMBL" id="AOPZ01000120">
    <property type="protein sequence ID" value="EPH44043.1"/>
    <property type="molecule type" value="Genomic_DNA"/>
</dbReference>
<dbReference type="SUPFAM" id="SSF51735">
    <property type="entry name" value="NAD(P)-binding Rossmann-fold domains"/>
    <property type="match status" value="1"/>
</dbReference>
<dbReference type="AlphaFoldDB" id="S3ZLB8"/>
<accession>S3ZLB8</accession>
<sequence length="188" mass="19304">MVLGSRDPAAKAVLASELGAPVVTVADAAAQADVIVNVTPGTESVALLRTVSAELRGKVLLDIAVGFTEEPHGVALSHPTVSLGEEIQEALPDTRVVKTLSTVDAIVMTGPADLTGPSTVFLSGNDAEAKKTTAALLTDLGWPESAQLDLGPIETARGQEHFALLFMGIAGALGSYDFGIQVVPHRGN</sequence>
<keyword evidence="2" id="KW-1185">Reference proteome</keyword>
<evidence type="ECO:0000313" key="1">
    <source>
        <dbReference type="EMBL" id="EPH44043.1"/>
    </source>
</evidence>
<dbReference type="Proteomes" id="UP000014629">
    <property type="component" value="Unassembled WGS sequence"/>
</dbReference>
<dbReference type="Gene3D" id="3.40.50.720">
    <property type="entry name" value="NAD(P)-binding Rossmann-like Domain"/>
    <property type="match status" value="1"/>
</dbReference>
<comment type="caution">
    <text evidence="1">The sequence shown here is derived from an EMBL/GenBank/DDBJ whole genome shotgun (WGS) entry which is preliminary data.</text>
</comment>
<gene>
    <name evidence="1" type="ORF">STRAU_2906</name>
</gene>
<evidence type="ECO:0000313" key="2">
    <source>
        <dbReference type="Proteomes" id="UP000014629"/>
    </source>
</evidence>
<protein>
    <submittedName>
        <fullName evidence="1">Uncharacterized protein</fullName>
    </submittedName>
</protein>
<dbReference type="InterPro" id="IPR036291">
    <property type="entry name" value="NAD(P)-bd_dom_sf"/>
</dbReference>
<organism evidence="1 2">
    <name type="scientific">Streptomyces aurantiacus JA 4570</name>
    <dbReference type="NCBI Taxonomy" id="1286094"/>
    <lineage>
        <taxon>Bacteria</taxon>
        <taxon>Bacillati</taxon>
        <taxon>Actinomycetota</taxon>
        <taxon>Actinomycetes</taxon>
        <taxon>Kitasatosporales</taxon>
        <taxon>Streptomycetaceae</taxon>
        <taxon>Streptomyces</taxon>
        <taxon>Streptomyces aurantiacus group</taxon>
    </lineage>
</organism>
<name>S3ZLB8_9ACTN</name>
<reference evidence="1 2" key="1">
    <citation type="submission" date="2013-02" db="EMBL/GenBank/DDBJ databases">
        <title>Draft Genome Sequence of Streptomyces aurantiacus, Which Produces Setomimycin.</title>
        <authorList>
            <person name="Gruening B.A."/>
            <person name="Praeg A."/>
            <person name="Erxleben A."/>
            <person name="Guenther S."/>
            <person name="Mueller M."/>
        </authorList>
    </citation>
    <scope>NUCLEOTIDE SEQUENCE [LARGE SCALE GENOMIC DNA]</scope>
    <source>
        <strain evidence="1 2">JA 4570</strain>
    </source>
</reference>
<dbReference type="PATRIC" id="fig|1286094.4.peg.2876"/>
<dbReference type="PANTHER" id="PTHR14239">
    <property type="entry name" value="DUDULIN-RELATED"/>
    <property type="match status" value="1"/>
</dbReference>
<proteinExistence type="predicted"/>
<dbReference type="InterPro" id="IPR051267">
    <property type="entry name" value="STEAP_metalloreductase"/>
</dbReference>